<organism evidence="2">
    <name type="scientific">freshwater metagenome</name>
    <dbReference type="NCBI Taxonomy" id="449393"/>
    <lineage>
        <taxon>unclassified sequences</taxon>
        <taxon>metagenomes</taxon>
        <taxon>ecological metagenomes</taxon>
    </lineage>
</organism>
<evidence type="ECO:0000256" key="1">
    <source>
        <dbReference type="SAM" id="Phobius"/>
    </source>
</evidence>
<dbReference type="AlphaFoldDB" id="A0A6J6D009"/>
<keyword evidence="1" id="KW-0812">Transmembrane</keyword>
<protein>
    <submittedName>
        <fullName evidence="2">Unannotated protein</fullName>
    </submittedName>
</protein>
<feature type="transmembrane region" description="Helical" evidence="1">
    <location>
        <begin position="17"/>
        <end position="35"/>
    </location>
</feature>
<feature type="transmembrane region" description="Helical" evidence="1">
    <location>
        <begin position="100"/>
        <end position="120"/>
    </location>
</feature>
<feature type="transmembrane region" description="Helical" evidence="1">
    <location>
        <begin position="41"/>
        <end position="62"/>
    </location>
</feature>
<keyword evidence="1" id="KW-0472">Membrane</keyword>
<proteinExistence type="predicted"/>
<reference evidence="2" key="1">
    <citation type="submission" date="2020-05" db="EMBL/GenBank/DDBJ databases">
        <authorList>
            <person name="Chiriac C."/>
            <person name="Salcher M."/>
            <person name="Ghai R."/>
            <person name="Kavagutti S V."/>
        </authorList>
    </citation>
    <scope>NUCLEOTIDE SEQUENCE</scope>
</reference>
<gene>
    <name evidence="2" type="ORF">UFOPK1618_00286</name>
</gene>
<keyword evidence="1" id="KW-1133">Transmembrane helix</keyword>
<sequence length="121" mass="12971">MNELDLIRLWQKSRQQIIIAQLAPTFLLITTAGLVPQLREAGAMVVYATLGILLASGILGALAEYTAADEAQAVARDIAALKKKSALSKSILNGAPWMSVVKFVTPVIFVGIFVALYLALM</sequence>
<evidence type="ECO:0000313" key="2">
    <source>
        <dbReference type="EMBL" id="CAB4557230.1"/>
    </source>
</evidence>
<name>A0A6J6D009_9ZZZZ</name>
<dbReference type="EMBL" id="CAEZTF010000034">
    <property type="protein sequence ID" value="CAB4557230.1"/>
    <property type="molecule type" value="Genomic_DNA"/>
</dbReference>
<accession>A0A6J6D009</accession>